<protein>
    <recommendedName>
        <fullName evidence="2">PAS domain-containing protein</fullName>
    </recommendedName>
</protein>
<organism evidence="1">
    <name type="scientific">Desertifilum tharense IPPAS B-1220</name>
    <dbReference type="NCBI Taxonomy" id="1781255"/>
    <lineage>
        <taxon>Bacteria</taxon>
        <taxon>Bacillati</taxon>
        <taxon>Cyanobacteriota</taxon>
        <taxon>Cyanophyceae</taxon>
        <taxon>Desertifilales</taxon>
        <taxon>Desertifilaceae</taxon>
        <taxon>Desertifilum</taxon>
    </lineage>
</organism>
<proteinExistence type="predicted"/>
<dbReference type="RefSeq" id="WP_069966489.1">
    <property type="nucleotide sequence ID" value="NZ_CM124774.1"/>
</dbReference>
<dbReference type="AlphaFoldDB" id="A0A1E5QMN0"/>
<evidence type="ECO:0000313" key="1">
    <source>
        <dbReference type="EMBL" id="OEJ75871.1"/>
    </source>
</evidence>
<dbReference type="OrthoDB" id="9797341at2"/>
<dbReference type="STRING" id="1781255.BH720_07125"/>
<gene>
    <name evidence="1" type="ORF">BH720_07125</name>
</gene>
<evidence type="ECO:0008006" key="2">
    <source>
        <dbReference type="Google" id="ProtNLM"/>
    </source>
</evidence>
<name>A0A1E5QMN0_9CYAN</name>
<comment type="caution">
    <text evidence="1">The sequence shown here is derived from an EMBL/GenBank/DDBJ whole genome shotgun (WGS) entry which is preliminary data.</text>
</comment>
<reference evidence="1" key="1">
    <citation type="submission" date="2016-09" db="EMBL/GenBank/DDBJ databases">
        <title>Draft genome of thermotolerant cyanobacterium Desertifilum sp. strain IPPAS B-1220.</title>
        <authorList>
            <person name="Sinetova M.A."/>
            <person name="Bolakhan K."/>
            <person name="Zayadan B.K."/>
            <person name="Mironov K.S."/>
            <person name="Ustinova V."/>
            <person name="Kupriyanova E.V."/>
            <person name="Sidorov R.A."/>
            <person name="Skrypnik A.N."/>
            <person name="Gogoleva N.E."/>
            <person name="Gogolev Y.V."/>
            <person name="Los D.A."/>
        </authorList>
    </citation>
    <scope>NUCLEOTIDE SEQUENCE [LARGE SCALE GENOMIC DNA]</scope>
    <source>
        <strain evidence="1">IPPAS B-1220</strain>
    </source>
</reference>
<sequence>MKADFIQRLNNNMMSDRLRILENSYLLPEAAPLHRNILRQFPVLQSVLESLSEGLLIVSESGELWYVNEQARQISQQLTQSDRTSIMEEIERVCDSLIESRSLFPDQKLILDSEIVMLDATIVRIQAQWFQSAKIQQACILVTLEDLCSNNN</sequence>
<accession>A0A1E5QMN0</accession>
<dbReference type="EMBL" id="MJGC01000043">
    <property type="protein sequence ID" value="OEJ75871.1"/>
    <property type="molecule type" value="Genomic_DNA"/>
</dbReference>